<dbReference type="PANTHER" id="PTHR35333">
    <property type="entry name" value="BETA-LACTAMASE"/>
    <property type="match status" value="1"/>
</dbReference>
<evidence type="ECO:0000313" key="2">
    <source>
        <dbReference type="Proteomes" id="UP001595859"/>
    </source>
</evidence>
<dbReference type="SUPFAM" id="SSF56601">
    <property type="entry name" value="beta-lactamase/transpeptidase-like"/>
    <property type="match status" value="1"/>
</dbReference>
<dbReference type="InterPro" id="IPR012338">
    <property type="entry name" value="Beta-lactam/transpept-like"/>
</dbReference>
<gene>
    <name evidence="1" type="ORF">ACFPCV_33480</name>
</gene>
<name>A0ABV9SBT1_9PSEU</name>
<evidence type="ECO:0000313" key="1">
    <source>
        <dbReference type="EMBL" id="MFC4858434.1"/>
    </source>
</evidence>
<proteinExistence type="predicted"/>
<dbReference type="Gene3D" id="3.40.710.10">
    <property type="entry name" value="DD-peptidase/beta-lactamase superfamily"/>
    <property type="match status" value="1"/>
</dbReference>
<dbReference type="RefSeq" id="WP_378060919.1">
    <property type="nucleotide sequence ID" value="NZ_JBHSIS010000022.1"/>
</dbReference>
<reference evidence="2" key="1">
    <citation type="journal article" date="2019" name="Int. J. Syst. Evol. Microbiol.">
        <title>The Global Catalogue of Microorganisms (GCM) 10K type strain sequencing project: providing services to taxonomists for standard genome sequencing and annotation.</title>
        <authorList>
            <consortium name="The Broad Institute Genomics Platform"/>
            <consortium name="The Broad Institute Genome Sequencing Center for Infectious Disease"/>
            <person name="Wu L."/>
            <person name="Ma J."/>
        </authorList>
    </citation>
    <scope>NUCLEOTIDE SEQUENCE [LARGE SCALE GENOMIC DNA]</scope>
    <source>
        <strain evidence="2">ZS-22-S1</strain>
    </source>
</reference>
<dbReference type="InterPro" id="IPR000871">
    <property type="entry name" value="Beta-lactam_class-A"/>
</dbReference>
<keyword evidence="2" id="KW-1185">Reference proteome</keyword>
<comment type="caution">
    <text evidence="1">The sequence shown here is derived from an EMBL/GenBank/DDBJ whole genome shotgun (WGS) entry which is preliminary data.</text>
</comment>
<accession>A0ABV9SBT1</accession>
<dbReference type="Proteomes" id="UP001595859">
    <property type="component" value="Unassembled WGS sequence"/>
</dbReference>
<dbReference type="PANTHER" id="PTHR35333:SF3">
    <property type="entry name" value="BETA-LACTAMASE-TYPE TRANSPEPTIDASE FOLD CONTAINING PROTEIN"/>
    <property type="match status" value="1"/>
</dbReference>
<sequence>MSGHTPGSAECPLPDAGFDCDFQRRIVAVQEYLADRPGTTGVVLHDQQTGAVWHNDHATDPTWTASTIKLAMVVDLFTRDRAGEITLTADDRALIEAMLNSSDNDAADALWYRYAGADHMSFNENFPAYGMTSLVPQKGYTEFYPYWGFQKCTPEDLDRLIHHVLTDLPEPDRSYILGEMRSVAPNQQWGVWGAGADAAPGNKNGWSEEDGGWVMNSVGFVGPGERYTLAEMNNLGGEGGYDVGRETVTHVAELLFAGRF</sequence>
<organism evidence="1 2">
    <name type="scientific">Actinophytocola glycyrrhizae</name>
    <dbReference type="NCBI Taxonomy" id="2044873"/>
    <lineage>
        <taxon>Bacteria</taxon>
        <taxon>Bacillati</taxon>
        <taxon>Actinomycetota</taxon>
        <taxon>Actinomycetes</taxon>
        <taxon>Pseudonocardiales</taxon>
        <taxon>Pseudonocardiaceae</taxon>
    </lineage>
</organism>
<protein>
    <submittedName>
        <fullName evidence="1">Tat pathway signal sequence</fullName>
    </submittedName>
</protein>
<dbReference type="EMBL" id="JBHSIS010000022">
    <property type="protein sequence ID" value="MFC4858434.1"/>
    <property type="molecule type" value="Genomic_DNA"/>
</dbReference>